<proteinExistence type="predicted"/>
<accession>A0A0L9UCK5</accession>
<dbReference type="EMBL" id="CM003374">
    <property type="protein sequence ID" value="KOM40259.1"/>
    <property type="molecule type" value="Genomic_DNA"/>
</dbReference>
<gene>
    <name evidence="2" type="ORF">LR48_Vigan04g045700</name>
</gene>
<name>A0A0L9UCK5_PHAAN</name>
<dbReference type="AlphaFoldDB" id="A0A0L9UCK5"/>
<feature type="compositionally biased region" description="Low complexity" evidence="1">
    <location>
        <begin position="205"/>
        <end position="218"/>
    </location>
</feature>
<evidence type="ECO:0000256" key="1">
    <source>
        <dbReference type="SAM" id="MobiDB-lite"/>
    </source>
</evidence>
<feature type="compositionally biased region" description="Basic and acidic residues" evidence="1">
    <location>
        <begin position="219"/>
        <end position="266"/>
    </location>
</feature>
<organism evidence="2 3">
    <name type="scientific">Phaseolus angularis</name>
    <name type="common">Azuki bean</name>
    <name type="synonym">Vigna angularis</name>
    <dbReference type="NCBI Taxonomy" id="3914"/>
    <lineage>
        <taxon>Eukaryota</taxon>
        <taxon>Viridiplantae</taxon>
        <taxon>Streptophyta</taxon>
        <taxon>Embryophyta</taxon>
        <taxon>Tracheophyta</taxon>
        <taxon>Spermatophyta</taxon>
        <taxon>Magnoliopsida</taxon>
        <taxon>eudicotyledons</taxon>
        <taxon>Gunneridae</taxon>
        <taxon>Pentapetalae</taxon>
        <taxon>rosids</taxon>
        <taxon>fabids</taxon>
        <taxon>Fabales</taxon>
        <taxon>Fabaceae</taxon>
        <taxon>Papilionoideae</taxon>
        <taxon>50 kb inversion clade</taxon>
        <taxon>NPAAA clade</taxon>
        <taxon>indigoferoid/millettioid clade</taxon>
        <taxon>Phaseoleae</taxon>
        <taxon>Vigna</taxon>
    </lineage>
</organism>
<dbReference type="Proteomes" id="UP000053144">
    <property type="component" value="Chromosome 4"/>
</dbReference>
<sequence length="275" mass="29826">MSCYNKAKTAPDSGKTMPGQRQRRLDSGNGAWTAATAPGQRQRRLDSGNDAWTAAKRRLDSSKSVRGQRSNDADKRCLNNDLKQKYLSSSKEGGDVQQIAATAYTHAVQHWRDSSTWKRPKACTFSLMAADVSKKHQSVPYKRKGKTKSIGGCRNPFTFGEGREPFSMYKNKMEAGDDGSKLGHGLSVARKQGPLKNPAILVEESSSSLGASSNTANSKEAHGNNKEAHGLDPERGDGLDPERGDGDSVKTKEDGSYGGSEQREDTPTTAMEVSR</sequence>
<protein>
    <submittedName>
        <fullName evidence="2">Uncharacterized protein</fullName>
    </submittedName>
</protein>
<feature type="region of interest" description="Disordered" evidence="1">
    <location>
        <begin position="202"/>
        <end position="275"/>
    </location>
</feature>
<evidence type="ECO:0000313" key="2">
    <source>
        <dbReference type="EMBL" id="KOM40259.1"/>
    </source>
</evidence>
<dbReference type="Gramene" id="KOM40259">
    <property type="protein sequence ID" value="KOM40259"/>
    <property type="gene ID" value="LR48_Vigan04g045700"/>
</dbReference>
<reference evidence="3" key="1">
    <citation type="journal article" date="2015" name="Proc. Natl. Acad. Sci. U.S.A.">
        <title>Genome sequencing of adzuki bean (Vigna angularis) provides insight into high starch and low fat accumulation and domestication.</title>
        <authorList>
            <person name="Yang K."/>
            <person name="Tian Z."/>
            <person name="Chen C."/>
            <person name="Luo L."/>
            <person name="Zhao B."/>
            <person name="Wang Z."/>
            <person name="Yu L."/>
            <person name="Li Y."/>
            <person name="Sun Y."/>
            <person name="Li W."/>
            <person name="Chen Y."/>
            <person name="Li Y."/>
            <person name="Zhang Y."/>
            <person name="Ai D."/>
            <person name="Zhao J."/>
            <person name="Shang C."/>
            <person name="Ma Y."/>
            <person name="Wu B."/>
            <person name="Wang M."/>
            <person name="Gao L."/>
            <person name="Sun D."/>
            <person name="Zhang P."/>
            <person name="Guo F."/>
            <person name="Wang W."/>
            <person name="Li Y."/>
            <person name="Wang J."/>
            <person name="Varshney R.K."/>
            <person name="Wang J."/>
            <person name="Ling H.Q."/>
            <person name="Wan P."/>
        </authorList>
    </citation>
    <scope>NUCLEOTIDE SEQUENCE</scope>
    <source>
        <strain evidence="3">cv. Jingnong 6</strain>
    </source>
</reference>
<evidence type="ECO:0000313" key="3">
    <source>
        <dbReference type="Proteomes" id="UP000053144"/>
    </source>
</evidence>
<feature type="region of interest" description="Disordered" evidence="1">
    <location>
        <begin position="1"/>
        <end position="77"/>
    </location>
</feature>
<feature type="compositionally biased region" description="Basic and acidic residues" evidence="1">
    <location>
        <begin position="57"/>
        <end position="77"/>
    </location>
</feature>